<organism evidence="1">
    <name type="scientific">Iconisemion striatum</name>
    <dbReference type="NCBI Taxonomy" id="60296"/>
    <lineage>
        <taxon>Eukaryota</taxon>
        <taxon>Metazoa</taxon>
        <taxon>Chordata</taxon>
        <taxon>Craniata</taxon>
        <taxon>Vertebrata</taxon>
        <taxon>Euteleostomi</taxon>
        <taxon>Actinopterygii</taxon>
        <taxon>Neopterygii</taxon>
        <taxon>Teleostei</taxon>
        <taxon>Neoteleostei</taxon>
        <taxon>Acanthomorphata</taxon>
        <taxon>Ovalentaria</taxon>
        <taxon>Atherinomorphae</taxon>
        <taxon>Cyprinodontiformes</taxon>
        <taxon>Nothobranchiidae</taxon>
        <taxon>Iconisemion</taxon>
    </lineage>
</organism>
<sequence>VPDVRVSPLDRASRTAIFQDLMKYSEWPGGVAERSFWLAQADWL</sequence>
<dbReference type="EMBL" id="HADW01013528">
    <property type="protein sequence ID" value="SBP14928.1"/>
    <property type="molecule type" value="Transcribed_RNA"/>
</dbReference>
<reference evidence="1" key="1">
    <citation type="submission" date="2016-05" db="EMBL/GenBank/DDBJ databases">
        <authorList>
            <person name="Lavstsen T."/>
            <person name="Jespersen J.S."/>
        </authorList>
    </citation>
    <scope>NUCLEOTIDE SEQUENCE</scope>
    <source>
        <tissue evidence="1">Brain</tissue>
    </source>
</reference>
<dbReference type="AlphaFoldDB" id="A0A1A7XAH1"/>
<accession>A0A1A7XAH1</accession>
<proteinExistence type="predicted"/>
<gene>
    <name evidence="1" type="primary">CR847895.1</name>
</gene>
<name>A0A1A7XAH1_9TELE</name>
<feature type="non-terminal residue" evidence="1">
    <location>
        <position position="1"/>
    </location>
</feature>
<evidence type="ECO:0000313" key="1">
    <source>
        <dbReference type="EMBL" id="SBP14928.1"/>
    </source>
</evidence>
<reference evidence="1" key="2">
    <citation type="submission" date="2016-06" db="EMBL/GenBank/DDBJ databases">
        <title>The genome of a short-lived fish provides insights into sex chromosome evolution and the genetic control of aging.</title>
        <authorList>
            <person name="Reichwald K."/>
            <person name="Felder M."/>
            <person name="Petzold A."/>
            <person name="Koch P."/>
            <person name="Groth M."/>
            <person name="Platzer M."/>
        </authorList>
    </citation>
    <scope>NUCLEOTIDE SEQUENCE</scope>
    <source>
        <tissue evidence="1">Brain</tissue>
    </source>
</reference>
<protein>
    <submittedName>
        <fullName evidence="1">Uncharacterized protein</fullName>
    </submittedName>
</protein>